<dbReference type="GO" id="GO:0006508">
    <property type="term" value="P:proteolysis"/>
    <property type="evidence" value="ECO:0007669"/>
    <property type="project" value="InterPro"/>
</dbReference>
<dbReference type="Gene3D" id="2.40.10.10">
    <property type="entry name" value="Trypsin-like serine proteases"/>
    <property type="match status" value="3"/>
</dbReference>
<dbReference type="PRINTS" id="PR00722">
    <property type="entry name" value="CHYMOTRYPSIN"/>
</dbReference>
<dbReference type="InterPro" id="IPR001254">
    <property type="entry name" value="Trypsin_dom"/>
</dbReference>
<dbReference type="InterPro" id="IPR001314">
    <property type="entry name" value="Peptidase_S1A"/>
</dbReference>
<dbReference type="SMART" id="SM00020">
    <property type="entry name" value="Tryp_SPc"/>
    <property type="match status" value="1"/>
</dbReference>
<dbReference type="InterPro" id="IPR009003">
    <property type="entry name" value="Peptidase_S1_PA"/>
</dbReference>
<dbReference type="SUPFAM" id="SSF50494">
    <property type="entry name" value="Trypsin-like serine proteases"/>
    <property type="match status" value="1"/>
</dbReference>
<dbReference type="PROSITE" id="PS50240">
    <property type="entry name" value="TRYPSIN_DOM"/>
    <property type="match status" value="1"/>
</dbReference>
<sequence>MFTLVPILVFILLLSPGQASFLNATKVACGRSKLLTPLAGGKIVGGVAADWGQLPFVVSLESPRGQQLCGAAILNERWLATAAHCIGSNKAHQIVAIAGSLDPSSALQASNRQVSEGAEVRLAPGYIEGTQLDLALIRLKRPFKWRNGFVEPVCLPHLSSSVASSRHLVAAAVNARPSKTLHSNQTGFQNKLATVEEGDSQVNEDRMGHQERRMGIVAGWGWNDEGGVNMSTKLHRVQVPLMSRSECEKRFLTAGYSVPIDKTKVCAGWPEGGKDACQGDSGGPLVVEQDGVMVLTGVVSGGIGCARPGLPGLYTNVAHFLPWMLDIIKKRK</sequence>
<evidence type="ECO:0000313" key="3">
    <source>
        <dbReference type="EMBL" id="JAN68064.1"/>
    </source>
</evidence>
<reference evidence="3" key="1">
    <citation type="submission" date="2015-10" db="EMBL/GenBank/DDBJ databases">
        <title>EvidentialGene: Evidence-directed Construction of Complete mRNA Transcriptomes without Genomes.</title>
        <authorList>
            <person name="Gilbert D.G."/>
        </authorList>
    </citation>
    <scope>NUCLEOTIDE SEQUENCE</scope>
</reference>
<dbReference type="Pfam" id="PF00089">
    <property type="entry name" value="Trypsin"/>
    <property type="match status" value="2"/>
</dbReference>
<comment type="similarity">
    <text evidence="2">Belongs to the peptidase S1 family. CLIP subfamily.</text>
</comment>
<dbReference type="PANTHER" id="PTHR24252">
    <property type="entry name" value="ACROSIN-RELATED"/>
    <property type="match status" value="1"/>
</dbReference>
<dbReference type="PROSITE" id="PS00135">
    <property type="entry name" value="TRYPSIN_SER"/>
    <property type="match status" value="1"/>
</dbReference>
<dbReference type="GO" id="GO:0004252">
    <property type="term" value="F:serine-type endopeptidase activity"/>
    <property type="evidence" value="ECO:0007669"/>
    <property type="project" value="InterPro"/>
</dbReference>
<name>A0A0P6HK25_9CRUS</name>
<dbReference type="CDD" id="cd00190">
    <property type="entry name" value="Tryp_SPc"/>
    <property type="match status" value="1"/>
</dbReference>
<dbReference type="FunFam" id="2.40.10.10:FF:000002">
    <property type="entry name" value="Transmembrane protease serine"/>
    <property type="match status" value="1"/>
</dbReference>
<dbReference type="OrthoDB" id="9448935at2759"/>
<dbReference type="FunFam" id="2.40.10.10:FF:000068">
    <property type="entry name" value="transmembrane protease serine 2"/>
    <property type="match status" value="1"/>
</dbReference>
<dbReference type="EMBL" id="GDIQ01026673">
    <property type="protein sequence ID" value="JAN68064.1"/>
    <property type="molecule type" value="Transcribed_RNA"/>
</dbReference>
<dbReference type="InterPro" id="IPR033116">
    <property type="entry name" value="TRYPSIN_SER"/>
</dbReference>
<keyword evidence="1" id="KW-1015">Disulfide bond</keyword>
<protein>
    <submittedName>
        <fullName evidence="3">Uncharacterized protein</fullName>
    </submittedName>
</protein>
<dbReference type="AlphaFoldDB" id="A0A0P6HK25"/>
<proteinExistence type="inferred from homology"/>
<accession>A0A0P6HK25</accession>
<dbReference type="PANTHER" id="PTHR24252:SF7">
    <property type="entry name" value="HYALIN"/>
    <property type="match status" value="1"/>
</dbReference>
<organism evidence="3">
    <name type="scientific">Daphnia magna</name>
    <dbReference type="NCBI Taxonomy" id="35525"/>
    <lineage>
        <taxon>Eukaryota</taxon>
        <taxon>Metazoa</taxon>
        <taxon>Ecdysozoa</taxon>
        <taxon>Arthropoda</taxon>
        <taxon>Crustacea</taxon>
        <taxon>Branchiopoda</taxon>
        <taxon>Diplostraca</taxon>
        <taxon>Cladocera</taxon>
        <taxon>Anomopoda</taxon>
        <taxon>Daphniidae</taxon>
        <taxon>Daphnia</taxon>
    </lineage>
</organism>
<evidence type="ECO:0000256" key="2">
    <source>
        <dbReference type="ARBA" id="ARBA00024195"/>
    </source>
</evidence>
<evidence type="ECO:0000256" key="1">
    <source>
        <dbReference type="ARBA" id="ARBA00023157"/>
    </source>
</evidence>
<dbReference type="InterPro" id="IPR043504">
    <property type="entry name" value="Peptidase_S1_PA_chymotrypsin"/>
</dbReference>